<reference evidence="4 5" key="1">
    <citation type="submission" date="2019-03" db="EMBL/GenBank/DDBJ databases">
        <title>Arthrobacter sp. nov., an bacterium isolated from biocrust in Mu Us Desert.</title>
        <authorList>
            <person name="Lixiong L."/>
        </authorList>
    </citation>
    <scope>NUCLEOTIDE SEQUENCE [LARGE SCALE GENOMIC DNA]</scope>
    <source>
        <strain evidence="4 5">SLN-3</strain>
    </source>
</reference>
<feature type="region of interest" description="Disordered" evidence="3">
    <location>
        <begin position="1"/>
        <end position="20"/>
    </location>
</feature>
<dbReference type="FunFam" id="3.40.50.720:FF:000047">
    <property type="entry name" value="NADP-dependent L-serine/L-allo-threonine dehydrogenase"/>
    <property type="match status" value="1"/>
</dbReference>
<keyword evidence="5" id="KW-1185">Reference proteome</keyword>
<protein>
    <submittedName>
        <fullName evidence="4">SDR family oxidoreductase</fullName>
    </submittedName>
</protein>
<dbReference type="OrthoDB" id="9775296at2"/>
<dbReference type="Gene3D" id="3.40.50.720">
    <property type="entry name" value="NAD(P)-binding Rossmann-like Domain"/>
    <property type="match status" value="1"/>
</dbReference>
<dbReference type="PANTHER" id="PTHR42901:SF1">
    <property type="entry name" value="ALCOHOL DEHYDROGENASE"/>
    <property type="match status" value="1"/>
</dbReference>
<sequence length="266" mass="27298">MSTEPAPTPAIGSPSRSADGPLRAVVTGASSGIGAATVRALRAAGWDVTAAARRADRLEQLAAETGARAAVVDVTDQDSVDALVREVTAGGEVNAVINNAGGAFGMETVAEARTADWEHMYNVNVLGSMRITRGFLPAVRSSGHGSFVFLTSTAALAAYEGGAGYVAAKAAQQAVARTLRLEEAANNVRVIEVAPGMVHTEEFSLNRLGSSAAADKVYEGVANPLSAADVADAIVYALNAPLHVNVDTLVLRPLAQAANHKVIRAT</sequence>
<dbReference type="InterPro" id="IPR002347">
    <property type="entry name" value="SDR_fam"/>
</dbReference>
<name>A0A4R5U2E0_9MICC</name>
<keyword evidence="2" id="KW-0560">Oxidoreductase</keyword>
<accession>A0A4R5U2E0</accession>
<dbReference type="RefSeq" id="WP_133402236.1">
    <property type="nucleotide sequence ID" value="NZ_SMTK01000001.1"/>
</dbReference>
<evidence type="ECO:0000313" key="5">
    <source>
        <dbReference type="Proteomes" id="UP000295411"/>
    </source>
</evidence>
<comment type="caution">
    <text evidence="4">The sequence shown here is derived from an EMBL/GenBank/DDBJ whole genome shotgun (WGS) entry which is preliminary data.</text>
</comment>
<dbReference type="SUPFAM" id="SSF51735">
    <property type="entry name" value="NAD(P)-binding Rossmann-fold domains"/>
    <property type="match status" value="1"/>
</dbReference>
<proteinExistence type="inferred from homology"/>
<organism evidence="4 5">
    <name type="scientific">Arthrobacter crusticola</name>
    <dbReference type="NCBI Taxonomy" id="2547960"/>
    <lineage>
        <taxon>Bacteria</taxon>
        <taxon>Bacillati</taxon>
        <taxon>Actinomycetota</taxon>
        <taxon>Actinomycetes</taxon>
        <taxon>Micrococcales</taxon>
        <taxon>Micrococcaceae</taxon>
        <taxon>Arthrobacter</taxon>
    </lineage>
</organism>
<dbReference type="GO" id="GO:0016616">
    <property type="term" value="F:oxidoreductase activity, acting on the CH-OH group of donors, NAD or NADP as acceptor"/>
    <property type="evidence" value="ECO:0007669"/>
    <property type="project" value="UniProtKB-ARBA"/>
</dbReference>
<dbReference type="Proteomes" id="UP000295411">
    <property type="component" value="Unassembled WGS sequence"/>
</dbReference>
<evidence type="ECO:0000256" key="2">
    <source>
        <dbReference type="ARBA" id="ARBA00023002"/>
    </source>
</evidence>
<dbReference type="PANTHER" id="PTHR42901">
    <property type="entry name" value="ALCOHOL DEHYDROGENASE"/>
    <property type="match status" value="1"/>
</dbReference>
<evidence type="ECO:0000256" key="3">
    <source>
        <dbReference type="SAM" id="MobiDB-lite"/>
    </source>
</evidence>
<dbReference type="Pfam" id="PF00106">
    <property type="entry name" value="adh_short"/>
    <property type="match status" value="1"/>
</dbReference>
<evidence type="ECO:0000313" key="4">
    <source>
        <dbReference type="EMBL" id="TDK27816.1"/>
    </source>
</evidence>
<dbReference type="EMBL" id="SMTK01000001">
    <property type="protein sequence ID" value="TDK27816.1"/>
    <property type="molecule type" value="Genomic_DNA"/>
</dbReference>
<dbReference type="AlphaFoldDB" id="A0A4R5U2E0"/>
<evidence type="ECO:0000256" key="1">
    <source>
        <dbReference type="ARBA" id="ARBA00006484"/>
    </source>
</evidence>
<dbReference type="InterPro" id="IPR036291">
    <property type="entry name" value="NAD(P)-bd_dom_sf"/>
</dbReference>
<comment type="similarity">
    <text evidence="1">Belongs to the short-chain dehydrogenases/reductases (SDR) family.</text>
</comment>
<dbReference type="PRINTS" id="PR00081">
    <property type="entry name" value="GDHRDH"/>
</dbReference>
<gene>
    <name evidence="4" type="ORF">E2F48_01445</name>
</gene>